<name>A0ABV4WIH0_9CYAN</name>
<reference evidence="1 2" key="1">
    <citation type="submission" date="2024-09" db="EMBL/GenBank/DDBJ databases">
        <title>Floridaenema gen nov. (Aerosakkonemataceae, Aerosakkonematales ord. nov., Cyanobacteria) from benthic tropical and subtropical fresh waters, with the description of four new species.</title>
        <authorList>
            <person name="Moretto J.A."/>
            <person name="Berthold D.E."/>
            <person name="Lefler F.W."/>
            <person name="Huang I.-S."/>
            <person name="Laughinghouse H. IV."/>
        </authorList>
    </citation>
    <scope>NUCLEOTIDE SEQUENCE [LARGE SCALE GENOMIC DNA]</scope>
    <source>
        <strain evidence="1 2">BLCC-F167</strain>
    </source>
</reference>
<dbReference type="Proteomes" id="UP001576780">
    <property type="component" value="Unassembled WGS sequence"/>
</dbReference>
<proteinExistence type="predicted"/>
<dbReference type="RefSeq" id="WP_413277304.1">
    <property type="nucleotide sequence ID" value="NZ_JBHFNT010000075.1"/>
</dbReference>
<evidence type="ECO:0000313" key="2">
    <source>
        <dbReference type="Proteomes" id="UP001576780"/>
    </source>
</evidence>
<keyword evidence="2" id="KW-1185">Reference proteome</keyword>
<dbReference type="EMBL" id="JBHFNT010000075">
    <property type="protein sequence ID" value="MFB2834875.1"/>
    <property type="molecule type" value="Genomic_DNA"/>
</dbReference>
<comment type="caution">
    <text evidence="1">The sequence shown here is derived from an EMBL/GenBank/DDBJ whole genome shotgun (WGS) entry which is preliminary data.</text>
</comment>
<organism evidence="1 2">
    <name type="scientific">Floridaenema evergladense BLCC-F167</name>
    <dbReference type="NCBI Taxonomy" id="3153639"/>
    <lineage>
        <taxon>Bacteria</taxon>
        <taxon>Bacillati</taxon>
        <taxon>Cyanobacteriota</taxon>
        <taxon>Cyanophyceae</taxon>
        <taxon>Oscillatoriophycideae</taxon>
        <taxon>Aerosakkonematales</taxon>
        <taxon>Aerosakkonemataceae</taxon>
        <taxon>Floridanema</taxon>
        <taxon>Floridanema evergladense</taxon>
    </lineage>
</organism>
<sequence>MISLFGGIIIAIGNLSEERQQEVLDFTCGLEQKRSCSQCDRLL</sequence>
<gene>
    <name evidence="1" type="ORF">ACE1CA_10120</name>
</gene>
<evidence type="ECO:0000313" key="1">
    <source>
        <dbReference type="EMBL" id="MFB2834875.1"/>
    </source>
</evidence>
<accession>A0ABV4WIH0</accession>
<protein>
    <submittedName>
        <fullName evidence="1">Uncharacterized protein</fullName>
    </submittedName>
</protein>